<reference evidence="1" key="1">
    <citation type="submission" date="2021-06" db="EMBL/GenBank/DDBJ databases">
        <authorList>
            <person name="Arsene-Ploetze F."/>
        </authorList>
    </citation>
    <scope>NUCLEOTIDE SEQUENCE</scope>
    <source>
        <strain evidence="1">SBRY1</strain>
    </source>
</reference>
<protein>
    <submittedName>
        <fullName evidence="1">Uncharacterized protein</fullName>
    </submittedName>
</protein>
<evidence type="ECO:0000313" key="2">
    <source>
        <dbReference type="Proteomes" id="UP001153328"/>
    </source>
</evidence>
<proteinExistence type="predicted"/>
<dbReference type="Proteomes" id="UP001153328">
    <property type="component" value="Unassembled WGS sequence"/>
</dbReference>
<accession>A0A9W4MJD2</accession>
<comment type="caution">
    <text evidence="1">The sequence shown here is derived from an EMBL/GenBank/DDBJ whole genome shotgun (WGS) entry which is preliminary data.</text>
</comment>
<name>A0A9W4MJD2_9ACTN</name>
<evidence type="ECO:0000313" key="1">
    <source>
        <dbReference type="EMBL" id="CAG7654119.1"/>
    </source>
</evidence>
<sequence length="64" mass="6742">MLKAQDYKVNGERVVPPPRMVLPQAFPSGALPLAGCFVGAGRRTGLRGAVRSRGSGPHRGVRTS</sequence>
<dbReference type="AlphaFoldDB" id="A0A9W4MJD2"/>
<dbReference type="EMBL" id="CAJVAX010000020">
    <property type="protein sequence ID" value="CAG7654119.1"/>
    <property type="molecule type" value="Genomic_DNA"/>
</dbReference>
<gene>
    <name evidence="1" type="ORF">SBRY_60367</name>
</gene>
<organism evidence="1 2">
    <name type="scientific">Actinacidiphila bryophytorum</name>
    <dbReference type="NCBI Taxonomy" id="1436133"/>
    <lineage>
        <taxon>Bacteria</taxon>
        <taxon>Bacillati</taxon>
        <taxon>Actinomycetota</taxon>
        <taxon>Actinomycetes</taxon>
        <taxon>Kitasatosporales</taxon>
        <taxon>Streptomycetaceae</taxon>
        <taxon>Actinacidiphila</taxon>
    </lineage>
</organism>
<keyword evidence="2" id="KW-1185">Reference proteome</keyword>